<dbReference type="InterPro" id="IPR018490">
    <property type="entry name" value="cNMP-bd_dom_sf"/>
</dbReference>
<dbReference type="SMART" id="SM00100">
    <property type="entry name" value="cNMP"/>
    <property type="match status" value="1"/>
</dbReference>
<dbReference type="Pfam" id="PF00027">
    <property type="entry name" value="cNMP_binding"/>
    <property type="match status" value="1"/>
</dbReference>
<feature type="domain" description="Cyclic nucleotide-binding" evidence="4">
    <location>
        <begin position="27"/>
        <end position="134"/>
    </location>
</feature>
<evidence type="ECO:0000259" key="5">
    <source>
        <dbReference type="PROSITE" id="PS50111"/>
    </source>
</evidence>
<name>A0A4Y8Q855_9BACL</name>
<dbReference type="AlphaFoldDB" id="A0A4Y8Q855"/>
<dbReference type="SMART" id="SM00283">
    <property type="entry name" value="MA"/>
    <property type="match status" value="1"/>
</dbReference>
<dbReference type="EMBL" id="MYFO01000004">
    <property type="protein sequence ID" value="TFE90611.1"/>
    <property type="molecule type" value="Genomic_DNA"/>
</dbReference>
<dbReference type="GO" id="GO:0016020">
    <property type="term" value="C:membrane"/>
    <property type="evidence" value="ECO:0007669"/>
    <property type="project" value="InterPro"/>
</dbReference>
<keyword evidence="1" id="KW-0010">Activator</keyword>
<dbReference type="OrthoDB" id="9807021at2"/>
<evidence type="ECO:0000313" key="7">
    <source>
        <dbReference type="Proteomes" id="UP000298246"/>
    </source>
</evidence>
<dbReference type="Pfam" id="PF00015">
    <property type="entry name" value="MCPsignal"/>
    <property type="match status" value="1"/>
</dbReference>
<dbReference type="CDD" id="cd00038">
    <property type="entry name" value="CAP_ED"/>
    <property type="match status" value="1"/>
</dbReference>
<dbReference type="PROSITE" id="PS50111">
    <property type="entry name" value="CHEMOTAXIS_TRANSDUC_2"/>
    <property type="match status" value="1"/>
</dbReference>
<dbReference type="Gene3D" id="1.10.287.950">
    <property type="entry name" value="Methyl-accepting chemotaxis protein"/>
    <property type="match status" value="1"/>
</dbReference>
<dbReference type="InterPro" id="IPR018488">
    <property type="entry name" value="cNMP-bd_CS"/>
</dbReference>
<accession>A0A4Y8Q855</accession>
<organism evidence="6 7">
    <name type="scientific">Paenibacillus athensensis</name>
    <dbReference type="NCBI Taxonomy" id="1967502"/>
    <lineage>
        <taxon>Bacteria</taxon>
        <taxon>Bacillati</taxon>
        <taxon>Bacillota</taxon>
        <taxon>Bacilli</taxon>
        <taxon>Bacillales</taxon>
        <taxon>Paenibacillaceae</taxon>
        <taxon>Paenibacillus</taxon>
    </lineage>
</organism>
<evidence type="ECO:0000256" key="3">
    <source>
        <dbReference type="PROSITE-ProRule" id="PRU00284"/>
    </source>
</evidence>
<dbReference type="PANTHER" id="PTHR32089">
    <property type="entry name" value="METHYL-ACCEPTING CHEMOTAXIS PROTEIN MCPB"/>
    <property type="match status" value="1"/>
</dbReference>
<proteinExistence type="predicted"/>
<sequence>MVAGNAAVSALEKGSREAGMELNEAVLLEAGQTIRKKAGETIVRAGDRGQELYVVLHGQVDIYLEQDGRSIPVAKLGRGDFFGEMSLLEELPRSGTVVAAVDSELVMLHAEAFRRLMQEDSQLAWRVMKGLSTRIRGLNRELAQRIGHDLQEVSGQLQQHAEGIAQSIKHIAASAEEIDRNERRLAGQIKEVQSISRDIGKMLDFIRRVASQTQILGLNAAIEAARSGEQGRGFGIIAEEIRKLSLVSKVNAEQIAGLTGQIGSKMSEVAAASEDSALRSNVQAEATHQMVASVDEVTALAERLTRIADSLS</sequence>
<evidence type="ECO:0008006" key="8">
    <source>
        <dbReference type="Google" id="ProtNLM"/>
    </source>
</evidence>
<dbReference type="Proteomes" id="UP000298246">
    <property type="component" value="Unassembled WGS sequence"/>
</dbReference>
<evidence type="ECO:0000259" key="4">
    <source>
        <dbReference type="PROSITE" id="PS50042"/>
    </source>
</evidence>
<keyword evidence="7" id="KW-1185">Reference proteome</keyword>
<evidence type="ECO:0000313" key="6">
    <source>
        <dbReference type="EMBL" id="TFE90611.1"/>
    </source>
</evidence>
<comment type="caution">
    <text evidence="6">The sequence shown here is derived from an EMBL/GenBank/DDBJ whole genome shotgun (WGS) entry which is preliminary data.</text>
</comment>
<feature type="domain" description="Methyl-accepting transducer" evidence="5">
    <location>
        <begin position="148"/>
        <end position="312"/>
    </location>
</feature>
<dbReference type="InterPro" id="IPR014710">
    <property type="entry name" value="RmlC-like_jellyroll"/>
</dbReference>
<dbReference type="SUPFAM" id="SSF51206">
    <property type="entry name" value="cAMP-binding domain-like"/>
    <property type="match status" value="1"/>
</dbReference>
<dbReference type="GO" id="GO:0007165">
    <property type="term" value="P:signal transduction"/>
    <property type="evidence" value="ECO:0007669"/>
    <property type="project" value="UniProtKB-KW"/>
</dbReference>
<keyword evidence="2 3" id="KW-0807">Transducer</keyword>
<dbReference type="PROSITE" id="PS00888">
    <property type="entry name" value="CNMP_BINDING_1"/>
    <property type="match status" value="1"/>
</dbReference>
<dbReference type="InterPro" id="IPR004089">
    <property type="entry name" value="MCPsignal_dom"/>
</dbReference>
<dbReference type="SUPFAM" id="SSF58104">
    <property type="entry name" value="Methyl-accepting chemotaxis protein (MCP) signaling domain"/>
    <property type="match status" value="1"/>
</dbReference>
<dbReference type="PROSITE" id="PS50042">
    <property type="entry name" value="CNMP_BINDING_3"/>
    <property type="match status" value="1"/>
</dbReference>
<dbReference type="InterPro" id="IPR000595">
    <property type="entry name" value="cNMP-bd_dom"/>
</dbReference>
<protein>
    <recommendedName>
        <fullName evidence="8">Chemotaxis protein</fullName>
    </recommendedName>
</protein>
<dbReference type="Gene3D" id="2.60.120.10">
    <property type="entry name" value="Jelly Rolls"/>
    <property type="match status" value="1"/>
</dbReference>
<dbReference type="PANTHER" id="PTHR32089:SF112">
    <property type="entry name" value="LYSOZYME-LIKE PROTEIN-RELATED"/>
    <property type="match status" value="1"/>
</dbReference>
<reference evidence="6 7" key="1">
    <citation type="submission" date="2017-03" db="EMBL/GenBank/DDBJ databases">
        <title>Isolation of Levoglucosan Utilizing Bacteria.</title>
        <authorList>
            <person name="Arya A.S."/>
        </authorList>
    </citation>
    <scope>NUCLEOTIDE SEQUENCE [LARGE SCALE GENOMIC DNA]</scope>
    <source>
        <strain evidence="6 7">MEC069</strain>
    </source>
</reference>
<evidence type="ECO:0000256" key="1">
    <source>
        <dbReference type="ARBA" id="ARBA00023159"/>
    </source>
</evidence>
<gene>
    <name evidence="6" type="ORF">B5M42_04915</name>
</gene>
<dbReference type="PRINTS" id="PR00103">
    <property type="entry name" value="CAMPKINASE"/>
</dbReference>
<evidence type="ECO:0000256" key="2">
    <source>
        <dbReference type="ARBA" id="ARBA00023224"/>
    </source>
</evidence>